<evidence type="ECO:0000313" key="2">
    <source>
        <dbReference type="Proteomes" id="UP000010471"/>
    </source>
</evidence>
<evidence type="ECO:0008006" key="3">
    <source>
        <dbReference type="Google" id="ProtNLM"/>
    </source>
</evidence>
<sequence length="248" mass="27390">MVNTRLMMSVVTATASLFLMPVIRWVDGSPLQKLSSPALASFAEQPAYKFNYVPPYRGTPRRTQGAGTRGGDESGEVTLKLLVPDDHTGQTLSGHPTFFWYVSEIPEEPVEFALVESGVAQPIFVQQLQLEKAGIIRLKMPKNLPALVPGKEYRWSVSLVSNANRRSSDTVAQSWIKRVAETPALKQQLATAKSDRDRASIYAEAGLWYDAINILLKAQSTNSTDRSIHEAFLSLLDRAGLTEVAEQE</sequence>
<dbReference type="InterPro" id="IPR010328">
    <property type="entry name" value="DUF928"/>
</dbReference>
<gene>
    <name evidence="1" type="ORF">Mic7113_2600</name>
</gene>
<dbReference type="Pfam" id="PF06051">
    <property type="entry name" value="DUF928"/>
    <property type="match status" value="1"/>
</dbReference>
<accession>K9WFT0</accession>
<dbReference type="OrthoDB" id="467321at2"/>
<dbReference type="STRING" id="1173027.Mic7113_2600"/>
<dbReference type="eggNOG" id="COG1388">
    <property type="taxonomic scope" value="Bacteria"/>
</dbReference>
<dbReference type="EMBL" id="CP003630">
    <property type="protein sequence ID" value="AFZ18392.1"/>
    <property type="molecule type" value="Genomic_DNA"/>
</dbReference>
<dbReference type="RefSeq" id="WP_015182541.1">
    <property type="nucleotide sequence ID" value="NC_019738.1"/>
</dbReference>
<dbReference type="HOGENOM" id="CLU_061545_0_1_3"/>
<organism evidence="1 2">
    <name type="scientific">Allocoleopsis franciscana PCC 7113</name>
    <dbReference type="NCBI Taxonomy" id="1173027"/>
    <lineage>
        <taxon>Bacteria</taxon>
        <taxon>Bacillati</taxon>
        <taxon>Cyanobacteriota</taxon>
        <taxon>Cyanophyceae</taxon>
        <taxon>Coleofasciculales</taxon>
        <taxon>Coleofasciculaceae</taxon>
        <taxon>Allocoleopsis</taxon>
        <taxon>Allocoleopsis franciscana</taxon>
    </lineage>
</organism>
<dbReference type="KEGG" id="mic:Mic7113_2600"/>
<reference evidence="1 2" key="1">
    <citation type="submission" date="2012-06" db="EMBL/GenBank/DDBJ databases">
        <title>Finished chromosome of genome of Microcoleus sp. PCC 7113.</title>
        <authorList>
            <consortium name="US DOE Joint Genome Institute"/>
            <person name="Gugger M."/>
            <person name="Coursin T."/>
            <person name="Rippka R."/>
            <person name="Tandeau De Marsac N."/>
            <person name="Huntemann M."/>
            <person name="Wei C.-L."/>
            <person name="Han J."/>
            <person name="Detter J.C."/>
            <person name="Han C."/>
            <person name="Tapia R."/>
            <person name="Chen A."/>
            <person name="Kyrpides N."/>
            <person name="Mavromatis K."/>
            <person name="Markowitz V."/>
            <person name="Szeto E."/>
            <person name="Ivanova N."/>
            <person name="Pagani I."/>
            <person name="Pati A."/>
            <person name="Goodwin L."/>
            <person name="Nordberg H.P."/>
            <person name="Cantor M.N."/>
            <person name="Hua S.X."/>
            <person name="Woyke T."/>
            <person name="Kerfeld C.A."/>
        </authorList>
    </citation>
    <scope>NUCLEOTIDE SEQUENCE [LARGE SCALE GENOMIC DNA]</scope>
    <source>
        <strain evidence="1 2">PCC 7113</strain>
    </source>
</reference>
<keyword evidence="2" id="KW-1185">Reference proteome</keyword>
<evidence type="ECO:0000313" key="1">
    <source>
        <dbReference type="EMBL" id="AFZ18392.1"/>
    </source>
</evidence>
<dbReference type="Proteomes" id="UP000010471">
    <property type="component" value="Chromosome"/>
</dbReference>
<dbReference type="AlphaFoldDB" id="K9WFT0"/>
<protein>
    <recommendedName>
        <fullName evidence="3">DUF928 domain-containing protein</fullName>
    </recommendedName>
</protein>
<proteinExistence type="predicted"/>
<name>K9WFT0_9CYAN</name>